<proteinExistence type="predicted"/>
<dbReference type="InterPro" id="IPR014710">
    <property type="entry name" value="RmlC-like_jellyroll"/>
</dbReference>
<dbReference type="InterPro" id="IPR011051">
    <property type="entry name" value="RmlC_Cupin_sf"/>
</dbReference>
<sequence>MDDLTALARHHLDQAKSDPHGRSAHLFLHDGPLRQSVIAMVSGCELDEHNAPPAASLQVLHGHVRLTSTGGATTDLIAGQVLRIPHERHGLRALEDSVVLLTAVTATVGCPTPAENAENRASA</sequence>
<protein>
    <submittedName>
        <fullName evidence="1">Cupin</fullName>
    </submittedName>
</protein>
<accession>A0ABS1NEQ0</accession>
<dbReference type="EMBL" id="JAERRF010000008">
    <property type="protein sequence ID" value="MBL1098291.1"/>
    <property type="molecule type" value="Genomic_DNA"/>
</dbReference>
<organism evidence="1 2">
    <name type="scientific">Streptomyces coffeae</name>
    <dbReference type="NCBI Taxonomy" id="621382"/>
    <lineage>
        <taxon>Bacteria</taxon>
        <taxon>Bacillati</taxon>
        <taxon>Actinomycetota</taxon>
        <taxon>Actinomycetes</taxon>
        <taxon>Kitasatosporales</taxon>
        <taxon>Streptomycetaceae</taxon>
        <taxon>Streptomyces</taxon>
    </lineage>
</organism>
<name>A0ABS1NEQ0_9ACTN</name>
<comment type="caution">
    <text evidence="1">The sequence shown here is derived from an EMBL/GenBank/DDBJ whole genome shotgun (WGS) entry which is preliminary data.</text>
</comment>
<dbReference type="Gene3D" id="2.60.120.10">
    <property type="entry name" value="Jelly Rolls"/>
    <property type="match status" value="1"/>
</dbReference>
<keyword evidence="2" id="KW-1185">Reference proteome</keyword>
<dbReference type="RefSeq" id="WP_201875690.1">
    <property type="nucleotide sequence ID" value="NZ_JAERRF010000008.1"/>
</dbReference>
<gene>
    <name evidence="1" type="ORF">JK363_16730</name>
</gene>
<dbReference type="Proteomes" id="UP000634229">
    <property type="component" value="Unassembled WGS sequence"/>
</dbReference>
<evidence type="ECO:0000313" key="1">
    <source>
        <dbReference type="EMBL" id="MBL1098291.1"/>
    </source>
</evidence>
<evidence type="ECO:0000313" key="2">
    <source>
        <dbReference type="Proteomes" id="UP000634229"/>
    </source>
</evidence>
<dbReference type="SUPFAM" id="SSF51182">
    <property type="entry name" value="RmlC-like cupins"/>
    <property type="match status" value="1"/>
</dbReference>
<reference evidence="1 2" key="1">
    <citation type="submission" date="2021-01" db="EMBL/GenBank/DDBJ databases">
        <title>WGS of actinomycetes isolated from Thailand.</title>
        <authorList>
            <person name="Thawai C."/>
        </authorList>
    </citation>
    <scope>NUCLEOTIDE SEQUENCE [LARGE SCALE GENOMIC DNA]</scope>
    <source>
        <strain evidence="1 2">CA1R205</strain>
    </source>
</reference>